<organism evidence="2 3">
    <name type="scientific">Gonium pectorale</name>
    <name type="common">Green alga</name>
    <dbReference type="NCBI Taxonomy" id="33097"/>
    <lineage>
        <taxon>Eukaryota</taxon>
        <taxon>Viridiplantae</taxon>
        <taxon>Chlorophyta</taxon>
        <taxon>core chlorophytes</taxon>
        <taxon>Chlorophyceae</taxon>
        <taxon>CS clade</taxon>
        <taxon>Chlamydomonadales</taxon>
        <taxon>Volvocaceae</taxon>
        <taxon>Gonium</taxon>
    </lineage>
</organism>
<feature type="region of interest" description="Disordered" evidence="1">
    <location>
        <begin position="506"/>
        <end position="545"/>
    </location>
</feature>
<feature type="compositionally biased region" description="Polar residues" evidence="1">
    <location>
        <begin position="843"/>
        <end position="853"/>
    </location>
</feature>
<feature type="region of interest" description="Disordered" evidence="1">
    <location>
        <begin position="1155"/>
        <end position="1179"/>
    </location>
</feature>
<accession>A0A150GIT6</accession>
<evidence type="ECO:0000313" key="3">
    <source>
        <dbReference type="Proteomes" id="UP000075714"/>
    </source>
</evidence>
<evidence type="ECO:0000313" key="2">
    <source>
        <dbReference type="EMBL" id="KXZ49694.1"/>
    </source>
</evidence>
<feature type="region of interest" description="Disordered" evidence="1">
    <location>
        <begin position="1002"/>
        <end position="1038"/>
    </location>
</feature>
<dbReference type="EMBL" id="LSYV01000021">
    <property type="protein sequence ID" value="KXZ49694.1"/>
    <property type="molecule type" value="Genomic_DNA"/>
</dbReference>
<feature type="compositionally biased region" description="Gly residues" evidence="1">
    <location>
        <begin position="411"/>
        <end position="431"/>
    </location>
</feature>
<dbReference type="Proteomes" id="UP000075714">
    <property type="component" value="Unassembled WGS sequence"/>
</dbReference>
<feature type="region of interest" description="Disordered" evidence="1">
    <location>
        <begin position="831"/>
        <end position="882"/>
    </location>
</feature>
<proteinExistence type="predicted"/>
<feature type="compositionally biased region" description="Low complexity" evidence="1">
    <location>
        <begin position="867"/>
        <end position="880"/>
    </location>
</feature>
<protein>
    <recommendedName>
        <fullName evidence="4">MYND-type domain-containing protein</fullName>
    </recommendedName>
</protein>
<gene>
    <name evidence="2" type="ORF">GPECTOR_20g551</name>
</gene>
<dbReference type="AlphaFoldDB" id="A0A150GIT6"/>
<feature type="region of interest" description="Disordered" evidence="1">
    <location>
        <begin position="1"/>
        <end position="30"/>
    </location>
</feature>
<feature type="compositionally biased region" description="Acidic residues" evidence="1">
    <location>
        <begin position="1022"/>
        <end position="1036"/>
    </location>
</feature>
<name>A0A150GIT6_GONPE</name>
<comment type="caution">
    <text evidence="2">The sequence shown here is derived from an EMBL/GenBank/DDBJ whole genome shotgun (WGS) entry which is preliminary data.</text>
</comment>
<evidence type="ECO:0008006" key="4">
    <source>
        <dbReference type="Google" id="ProtNLM"/>
    </source>
</evidence>
<keyword evidence="3" id="KW-1185">Reference proteome</keyword>
<reference evidence="3" key="1">
    <citation type="journal article" date="2016" name="Nat. Commun.">
        <title>The Gonium pectorale genome demonstrates co-option of cell cycle regulation during the evolution of multicellularity.</title>
        <authorList>
            <person name="Hanschen E.R."/>
            <person name="Marriage T.N."/>
            <person name="Ferris P.J."/>
            <person name="Hamaji T."/>
            <person name="Toyoda A."/>
            <person name="Fujiyama A."/>
            <person name="Neme R."/>
            <person name="Noguchi H."/>
            <person name="Minakuchi Y."/>
            <person name="Suzuki M."/>
            <person name="Kawai-Toyooka H."/>
            <person name="Smith D.R."/>
            <person name="Sparks H."/>
            <person name="Anderson J."/>
            <person name="Bakaric R."/>
            <person name="Luria V."/>
            <person name="Karger A."/>
            <person name="Kirschner M.W."/>
            <person name="Durand P.M."/>
            <person name="Michod R.E."/>
            <person name="Nozaki H."/>
            <person name="Olson B.J."/>
        </authorList>
    </citation>
    <scope>NUCLEOTIDE SEQUENCE [LARGE SCALE GENOMIC DNA]</scope>
    <source>
        <strain evidence="3">NIES-2863</strain>
    </source>
</reference>
<feature type="compositionally biased region" description="Gly residues" evidence="1">
    <location>
        <begin position="517"/>
        <end position="545"/>
    </location>
</feature>
<sequence length="1264" mass="124957">MLSGLGRKQMPAAAAGPSGGPGGSQQGRSPLAVLGTGPLSRLQALLPSLVQFALDDEDCVPAAAVIVSIESVRLALLRLSLAAAALAPREVLGEGLARQGRGRVAAWTQLLATRLLRDATTAARAGVPAAALQPFVGFARAMLRLRLLHAASRQLATFEDALGLTWAVAREAAAELPEAAEAAPPAAAAAAAGGGQRSWWEEVGRSPDGDNAVEVMLSTAYMGYALVLFVCDLPGICGRHWATLPAAAAGYRVLAVELLSALEDSAFLDHAARVQLLLAQLAPSLNTGGGGVGGDNNSGQTPAGWQQQLHLAMDACRASTARLTVMGDTVAGGPPHPVLHGGAAVAAVAERASDTIQQVLSGRCVHTAQLCFGVAALCSADGGPAYGLPPQLLTAAAALYTVGDEGEDEGGAGAGAGGGGGGGGEAAGGGGVGPGRMSANVYASVSMLLPRRTQPAPPGRRAACALALRIGRLAMASLPPAELEAEAAVEAQAAAVEAEAVALEAGAPPRPKAGRAVSGGGRDCGGSAGSGGSGRSGGSSAAGGTGIGRGVALRVSAAATATRAAPSGGGGGGGNSSNAAAVAAPTGVLTQPGAPQVMAPEDAASLCCRALSAARQQLQLQLRSRGGARDSVPWRADAAECWRLATAAVRHALSCADEDVLVDLANSLLWLWCETVRAPPNPDQQPLSDDAPPPLVAAALDAGLLPCLERMLRRAALAPDGPEAALFCRVFGSMCRHNYAVMALLLAHGEPQQAAALVATLAKLVRTTDPLVVTAAWAPEQDRQQCALKFVCWTMQNVCSVHALHLGMLQEAARAGAGAAGAGLAAAAPGSGGPPCTGVAGDPSTNTAGSASETAPSTGPGPGPGTGCAASSAPGTAGPSRTMQQLGRLSTLALATVLLPLGRLALPALQEGLRQQRAAAGRRPPRLAQVRGGLGSLVPALLTSLSLLAPMCAGDDDALAAAEGAGGSGAATRAGWRSLLLEEVSAMELLGAALELMAAGDDWEPQPLRGPEAGQHAAGHEEQEEGQGEGQDEGQEDKDGVLPVTRLVTACRAVAAVTGPPGTIATPAREGLDRGPVQEATAPGGAVLGASGSAAGTGAAAAAAAAADMSRSGTGGGLVPSPPWRPELLRAVAGRLRAAGDGDWAVKAEELAARLDGWDSGGQPGGRDGEGGAEGRAAADNGKVSAAQVAGLGLGLGGTPPPLPAAARRLLRTCANPGCANLEGDSEAGLALWACGGGAGPGGSGAAADELYCCRSCNGLEWLQ</sequence>
<dbReference type="PANTHER" id="PTHR40903">
    <property type="entry name" value="GLYCINE-RICH CELL WALL STRUCTURAL PROTEIN 1-LIKE"/>
    <property type="match status" value="1"/>
</dbReference>
<feature type="region of interest" description="Disordered" evidence="1">
    <location>
        <begin position="409"/>
        <end position="431"/>
    </location>
</feature>
<evidence type="ECO:0000256" key="1">
    <source>
        <dbReference type="SAM" id="MobiDB-lite"/>
    </source>
</evidence>
<dbReference type="PANTHER" id="PTHR40903:SF1">
    <property type="entry name" value="HYPHALLY REGULATED CELL WALL PROTEIN 3"/>
    <property type="match status" value="1"/>
</dbReference>